<evidence type="ECO:0000256" key="7">
    <source>
        <dbReference type="ARBA" id="ARBA00022741"/>
    </source>
</evidence>
<accession>A0A3N5BJV0</accession>
<dbReference type="Gene3D" id="2.70.150.10">
    <property type="entry name" value="Calcium-transporting ATPase, cytoplasmic transduction domain A"/>
    <property type="match status" value="1"/>
</dbReference>
<dbReference type="NCBIfam" id="TIGR01494">
    <property type="entry name" value="ATPase_P-type"/>
    <property type="match status" value="1"/>
</dbReference>
<dbReference type="PANTHER" id="PTHR43079">
    <property type="entry name" value="PROBABLE CADMIUM/ZINC-TRANSPORTING ATPASE HMA1"/>
    <property type="match status" value="1"/>
</dbReference>
<dbReference type="NCBIfam" id="TIGR01525">
    <property type="entry name" value="ATPase-IB_hvy"/>
    <property type="match status" value="1"/>
</dbReference>
<keyword evidence="8 14" id="KW-0067">ATP-binding</keyword>
<dbReference type="Pfam" id="PF00122">
    <property type="entry name" value="E1-E2_ATPase"/>
    <property type="match status" value="1"/>
</dbReference>
<dbReference type="InterPro" id="IPR051949">
    <property type="entry name" value="Cation_Transport_ATPase"/>
</dbReference>
<sequence>MVSYILKSRPGQFLLVGTLLLLFGMFLQYNDIESYRYVFYLSIIFLGFFAFIDAVVETVKSKAPNVDLLMILAAIGACIIDYASEGALLLFIFALSSVLESYAMNKSTKAISSLMAQVPEEASLLLPNGDVQRVDVTTLRKDDQIIVQKGALIPIDGVIDRRASIDESSLTGESLPVEKQQGDDVFAGTLNVGEVVQMTVSKTSDETVFSNIIRMVETAQNRPSKLSSFIDRIEKKYVISVLIAVPLFIAVMYYFIGFSFEEAFYRGMVFLTVASPCALVASATPATLSAISRGARDGILVKGGKAMESLTSMNVLFSDKTGTLTYGQFDVVDYQIDDSILAEVIYMEQQSTHPIAKALVRHFGTEDLSSVDQTEDIEEIVGSGVRKGHITVAKPSFFEGFNDPNGYLNESTKEYTTIIVGAHQEVVGYFNLADTVRKEAKEAVALFQSEGVDVRLLTGDHEVVAKAVASTVNIDRYVASCLPEDKIKYVNDSIQQGDIVGMIGDGINDAPALANANIGIAMGEGSTVAMESSDVVIVKNDLLKLFNSFILSRKLNRTIKFNVMFSIIVIIILIMLNIFGLLSLPTAVLFHEGSTILVILNGLRLLLHDRN</sequence>
<protein>
    <submittedName>
        <fullName evidence="16">Cd2+/Zn2+-exporting ATPase</fullName>
    </submittedName>
</protein>
<dbReference type="SFLD" id="SFLDS00003">
    <property type="entry name" value="Haloacid_Dehalogenase"/>
    <property type="match status" value="1"/>
</dbReference>
<evidence type="ECO:0000256" key="11">
    <source>
        <dbReference type="ARBA" id="ARBA00022989"/>
    </source>
</evidence>
<dbReference type="SUPFAM" id="SSF81653">
    <property type="entry name" value="Calcium ATPase, transduction domain A"/>
    <property type="match status" value="1"/>
</dbReference>
<reference evidence="16 17" key="1">
    <citation type="submission" date="2018-11" db="EMBL/GenBank/DDBJ databases">
        <title>Genomic Encyclopedia of Type Strains, Phase IV (KMG-IV): sequencing the most valuable type-strain genomes for metagenomic binning, comparative biology and taxonomic classification.</title>
        <authorList>
            <person name="Goeker M."/>
        </authorList>
    </citation>
    <scope>NUCLEOTIDE SEQUENCE [LARGE SCALE GENOMIC DNA]</scope>
    <source>
        <strain evidence="16 17">DSM 29158</strain>
    </source>
</reference>
<feature type="transmembrane region" description="Helical" evidence="14">
    <location>
        <begin position="237"/>
        <end position="256"/>
    </location>
</feature>
<keyword evidence="10" id="KW-1278">Translocase</keyword>
<gene>
    <name evidence="16" type="ORF">EDD62_0594</name>
</gene>
<keyword evidence="12" id="KW-0406">Ion transport</keyword>
<evidence type="ECO:0000256" key="8">
    <source>
        <dbReference type="ARBA" id="ARBA00022840"/>
    </source>
</evidence>
<dbReference type="GO" id="GO:0016887">
    <property type="term" value="F:ATP hydrolysis activity"/>
    <property type="evidence" value="ECO:0007669"/>
    <property type="project" value="InterPro"/>
</dbReference>
<dbReference type="InterPro" id="IPR027256">
    <property type="entry name" value="P-typ_ATPase_IB"/>
</dbReference>
<evidence type="ECO:0000256" key="13">
    <source>
        <dbReference type="ARBA" id="ARBA00023136"/>
    </source>
</evidence>
<keyword evidence="3" id="KW-0813">Transport</keyword>
<proteinExistence type="inferred from homology"/>
<dbReference type="InterPro" id="IPR023214">
    <property type="entry name" value="HAD_sf"/>
</dbReference>
<dbReference type="GO" id="GO:0005524">
    <property type="term" value="F:ATP binding"/>
    <property type="evidence" value="ECO:0007669"/>
    <property type="project" value="UniProtKB-UniRule"/>
</dbReference>
<feature type="transmembrane region" description="Helical" evidence="14">
    <location>
        <begin position="37"/>
        <end position="56"/>
    </location>
</feature>
<dbReference type="PRINTS" id="PR00119">
    <property type="entry name" value="CATATPASE"/>
</dbReference>
<keyword evidence="9" id="KW-0460">Magnesium</keyword>
<feature type="transmembrane region" description="Helical" evidence="14">
    <location>
        <begin position="68"/>
        <end position="99"/>
    </location>
</feature>
<evidence type="ECO:0000256" key="10">
    <source>
        <dbReference type="ARBA" id="ARBA00022967"/>
    </source>
</evidence>
<dbReference type="AlphaFoldDB" id="A0A3N5BJV0"/>
<feature type="domain" description="P-type ATPase A" evidence="15">
    <location>
        <begin position="119"/>
        <end position="217"/>
    </location>
</feature>
<comment type="subcellular location">
    <subcellularLocation>
        <location evidence="14">Cell membrane</location>
    </subcellularLocation>
    <subcellularLocation>
        <location evidence="1">Membrane</location>
        <topology evidence="1">Multi-pass membrane protein</topology>
    </subcellularLocation>
</comment>
<dbReference type="Proteomes" id="UP000277108">
    <property type="component" value="Unassembled WGS sequence"/>
</dbReference>
<dbReference type="PROSITE" id="PS00154">
    <property type="entry name" value="ATPASE_E1_E2"/>
    <property type="match status" value="1"/>
</dbReference>
<dbReference type="Gene3D" id="3.40.50.1000">
    <property type="entry name" value="HAD superfamily/HAD-like"/>
    <property type="match status" value="1"/>
</dbReference>
<evidence type="ECO:0000256" key="6">
    <source>
        <dbReference type="ARBA" id="ARBA00022723"/>
    </source>
</evidence>
<dbReference type="PRINTS" id="PR00120">
    <property type="entry name" value="HATPASE"/>
</dbReference>
<dbReference type="InterPro" id="IPR023299">
    <property type="entry name" value="ATPase_P-typ_cyto_dom_N"/>
</dbReference>
<evidence type="ECO:0000256" key="2">
    <source>
        <dbReference type="ARBA" id="ARBA00006024"/>
    </source>
</evidence>
<dbReference type="OrthoDB" id="9813266at2"/>
<dbReference type="SFLD" id="SFLDG00002">
    <property type="entry name" value="C1.7:_P-type_atpase_like"/>
    <property type="match status" value="1"/>
</dbReference>
<comment type="similarity">
    <text evidence="2 14">Belongs to the cation transport ATPase (P-type) (TC 3.A.3) family. Type IB subfamily.</text>
</comment>
<organism evidence="16 17">
    <name type="scientific">Abyssicoccus albus</name>
    <dbReference type="NCBI Taxonomy" id="1817405"/>
    <lineage>
        <taxon>Bacteria</taxon>
        <taxon>Bacillati</taxon>
        <taxon>Bacillota</taxon>
        <taxon>Bacilli</taxon>
        <taxon>Bacillales</taxon>
        <taxon>Abyssicoccaceae</taxon>
    </lineage>
</organism>
<keyword evidence="17" id="KW-1185">Reference proteome</keyword>
<evidence type="ECO:0000256" key="14">
    <source>
        <dbReference type="RuleBase" id="RU362081"/>
    </source>
</evidence>
<dbReference type="Pfam" id="PF00702">
    <property type="entry name" value="Hydrolase"/>
    <property type="match status" value="1"/>
</dbReference>
<dbReference type="InterPro" id="IPR023298">
    <property type="entry name" value="ATPase_P-typ_TM_dom_sf"/>
</dbReference>
<dbReference type="SUPFAM" id="SSF81665">
    <property type="entry name" value="Calcium ATPase, transmembrane domain M"/>
    <property type="match status" value="1"/>
</dbReference>
<dbReference type="GO" id="GO:0005886">
    <property type="term" value="C:plasma membrane"/>
    <property type="evidence" value="ECO:0007669"/>
    <property type="project" value="UniProtKB-SubCell"/>
</dbReference>
<keyword evidence="6 14" id="KW-0479">Metal-binding</keyword>
<dbReference type="InterPro" id="IPR008250">
    <property type="entry name" value="ATPase_P-typ_transduc_dom_A_sf"/>
</dbReference>
<feature type="transmembrane region" description="Helical" evidence="14">
    <location>
        <begin position="588"/>
        <end position="607"/>
    </location>
</feature>
<feature type="transmembrane region" description="Helical" evidence="14">
    <location>
        <begin position="12"/>
        <end position="30"/>
    </location>
</feature>
<dbReference type="GO" id="GO:0046872">
    <property type="term" value="F:metal ion binding"/>
    <property type="evidence" value="ECO:0007669"/>
    <property type="project" value="UniProtKB-KW"/>
</dbReference>
<comment type="caution">
    <text evidence="16">The sequence shown here is derived from an EMBL/GenBank/DDBJ whole genome shotgun (WGS) entry which is preliminary data.</text>
</comment>
<keyword evidence="13 14" id="KW-0472">Membrane</keyword>
<dbReference type="RefSeq" id="WP_123807466.1">
    <property type="nucleotide sequence ID" value="NZ_RKRK01000002.1"/>
</dbReference>
<evidence type="ECO:0000256" key="3">
    <source>
        <dbReference type="ARBA" id="ARBA00022448"/>
    </source>
</evidence>
<dbReference type="InterPro" id="IPR018303">
    <property type="entry name" value="ATPase_P-typ_P_site"/>
</dbReference>
<dbReference type="InterPro" id="IPR001757">
    <property type="entry name" value="P_typ_ATPase"/>
</dbReference>
<feature type="transmembrane region" description="Helical" evidence="14">
    <location>
        <begin position="268"/>
        <end position="291"/>
    </location>
</feature>
<evidence type="ECO:0000256" key="5">
    <source>
        <dbReference type="ARBA" id="ARBA00022692"/>
    </source>
</evidence>
<dbReference type="EMBL" id="RKRK01000002">
    <property type="protein sequence ID" value="RPF57957.1"/>
    <property type="molecule type" value="Genomic_DNA"/>
</dbReference>
<dbReference type="Gene3D" id="3.40.1110.10">
    <property type="entry name" value="Calcium-transporting ATPase, cytoplasmic domain N"/>
    <property type="match status" value="1"/>
</dbReference>
<evidence type="ECO:0000313" key="16">
    <source>
        <dbReference type="EMBL" id="RPF57957.1"/>
    </source>
</evidence>
<evidence type="ECO:0000259" key="15">
    <source>
        <dbReference type="Pfam" id="PF00122"/>
    </source>
</evidence>
<evidence type="ECO:0000313" key="17">
    <source>
        <dbReference type="Proteomes" id="UP000277108"/>
    </source>
</evidence>
<dbReference type="SUPFAM" id="SSF56784">
    <property type="entry name" value="HAD-like"/>
    <property type="match status" value="1"/>
</dbReference>
<name>A0A3N5BJV0_9BACL</name>
<dbReference type="InterPro" id="IPR044492">
    <property type="entry name" value="P_typ_ATPase_HD_dom"/>
</dbReference>
<feature type="transmembrane region" description="Helical" evidence="14">
    <location>
        <begin position="561"/>
        <end position="582"/>
    </location>
</feature>
<dbReference type="PANTHER" id="PTHR43079:SF1">
    <property type="entry name" value="CADMIUM_ZINC-TRANSPORTING ATPASE HMA1, CHLOROPLASTIC-RELATED"/>
    <property type="match status" value="1"/>
</dbReference>
<dbReference type="GO" id="GO:0019829">
    <property type="term" value="F:ATPase-coupled monoatomic cation transmembrane transporter activity"/>
    <property type="evidence" value="ECO:0007669"/>
    <property type="project" value="InterPro"/>
</dbReference>
<keyword evidence="14" id="KW-1003">Cell membrane</keyword>
<keyword evidence="7 14" id="KW-0547">Nucleotide-binding</keyword>
<keyword evidence="11 14" id="KW-1133">Transmembrane helix</keyword>
<dbReference type="InterPro" id="IPR059000">
    <property type="entry name" value="ATPase_P-type_domA"/>
</dbReference>
<dbReference type="SFLD" id="SFLDF00027">
    <property type="entry name" value="p-type_atpase"/>
    <property type="match status" value="1"/>
</dbReference>
<evidence type="ECO:0000256" key="1">
    <source>
        <dbReference type="ARBA" id="ARBA00004141"/>
    </source>
</evidence>
<dbReference type="InterPro" id="IPR036412">
    <property type="entry name" value="HAD-like_sf"/>
</dbReference>
<evidence type="ECO:0000256" key="4">
    <source>
        <dbReference type="ARBA" id="ARBA00022553"/>
    </source>
</evidence>
<evidence type="ECO:0000256" key="12">
    <source>
        <dbReference type="ARBA" id="ARBA00023065"/>
    </source>
</evidence>
<keyword evidence="5 14" id="KW-0812">Transmembrane</keyword>
<keyword evidence="4" id="KW-0597">Phosphoprotein</keyword>
<evidence type="ECO:0000256" key="9">
    <source>
        <dbReference type="ARBA" id="ARBA00022842"/>
    </source>
</evidence>